<proteinExistence type="predicted"/>
<dbReference type="GO" id="GO:0031624">
    <property type="term" value="F:ubiquitin conjugating enzyme binding"/>
    <property type="evidence" value="ECO:0007669"/>
    <property type="project" value="TreeGrafter"/>
</dbReference>
<reference evidence="3" key="1">
    <citation type="submission" date="2013-12" db="EMBL/GenBank/DDBJ databases">
        <authorList>
            <person name="Aslett M."/>
        </authorList>
    </citation>
    <scope>NUCLEOTIDE SEQUENCE [LARGE SCALE GENOMIC DNA]</scope>
    <source>
        <strain evidence="3">Lindley</strain>
    </source>
</reference>
<dbReference type="WBParaSite" id="GPLIN_000609700">
    <property type="protein sequence ID" value="GPLIN_000609700"/>
    <property type="gene ID" value="GPLIN_000609700"/>
</dbReference>
<dbReference type="GO" id="GO:0032182">
    <property type="term" value="F:ubiquitin-like protein binding"/>
    <property type="evidence" value="ECO:0007669"/>
    <property type="project" value="TreeGrafter"/>
</dbReference>
<comment type="function">
    <text evidence="1">Neddylation of cullins play an essential role in the regulation of SCF-type complexes activity.</text>
</comment>
<dbReference type="InterPro" id="IPR005176">
    <property type="entry name" value="PONY_dom"/>
</dbReference>
<dbReference type="GO" id="GO:0097602">
    <property type="term" value="F:cullin family protein binding"/>
    <property type="evidence" value="ECO:0007669"/>
    <property type="project" value="TreeGrafter"/>
</dbReference>
<protein>
    <recommendedName>
        <fullName evidence="1">Defective in cullin neddylation protein</fullName>
    </recommendedName>
</protein>
<dbReference type="Pfam" id="PF03556">
    <property type="entry name" value="Cullin_binding"/>
    <property type="match status" value="1"/>
</dbReference>
<dbReference type="PROSITE" id="PS51229">
    <property type="entry name" value="DCUN1"/>
    <property type="match status" value="1"/>
</dbReference>
<dbReference type="PANTHER" id="PTHR12281">
    <property type="entry name" value="RP42 RELATED"/>
    <property type="match status" value="1"/>
</dbReference>
<dbReference type="Gene3D" id="1.10.238.200">
    <property type="entry name" value="Cullin, PONY binding domain"/>
    <property type="match status" value="1"/>
</dbReference>
<reference evidence="4" key="3">
    <citation type="submission" date="2016-06" db="UniProtKB">
        <authorList>
            <consortium name="WormBaseParasite"/>
        </authorList>
    </citation>
    <scope>IDENTIFICATION</scope>
</reference>
<dbReference type="InterPro" id="IPR014764">
    <property type="entry name" value="DCN-prot"/>
</dbReference>
<evidence type="ECO:0000313" key="4">
    <source>
        <dbReference type="WBParaSite" id="GPLIN_000609700"/>
    </source>
</evidence>
<keyword evidence="3" id="KW-1185">Reference proteome</keyword>
<accession>A0A183BZQ6</accession>
<dbReference type="InterPro" id="IPR042460">
    <property type="entry name" value="DCN1-like_PONY"/>
</dbReference>
<organism evidence="3 4">
    <name type="scientific">Globodera pallida</name>
    <name type="common">Potato cyst nematode worm</name>
    <name type="synonym">Heterodera pallida</name>
    <dbReference type="NCBI Taxonomy" id="36090"/>
    <lineage>
        <taxon>Eukaryota</taxon>
        <taxon>Metazoa</taxon>
        <taxon>Ecdysozoa</taxon>
        <taxon>Nematoda</taxon>
        <taxon>Chromadorea</taxon>
        <taxon>Rhabditida</taxon>
        <taxon>Tylenchina</taxon>
        <taxon>Tylenchomorpha</taxon>
        <taxon>Tylenchoidea</taxon>
        <taxon>Heteroderidae</taxon>
        <taxon>Heteroderinae</taxon>
        <taxon>Globodera</taxon>
    </lineage>
</organism>
<dbReference type="PANTHER" id="PTHR12281:SF31">
    <property type="entry name" value="DCN1-LIKE PROTEIN 3"/>
    <property type="match status" value="1"/>
</dbReference>
<dbReference type="AlphaFoldDB" id="A0A183BZQ6"/>
<evidence type="ECO:0000259" key="2">
    <source>
        <dbReference type="PROSITE" id="PS51229"/>
    </source>
</evidence>
<sequence>MANQIIDQFLANYANGEPAHIGPSGMVRFLRDLGIDPTKAVREFREGRLTSLMPIGTLSSTSVKTVLMKAEKETVAERQKFRKLYQFVCEVGQPDQPGVVNRRGLLGSAAGRSGPPRWHLGGFFVRLKSQRHPKDTWNMFLDFLEKIDSDLGNYDADDSWPVLIDEFVEWC</sequence>
<reference evidence="3" key="2">
    <citation type="submission" date="2014-05" db="EMBL/GenBank/DDBJ databases">
        <title>The genome and life-stage specific transcriptomes of Globodera pallida elucidate key aspects of plant parasitism by a cyst nematode.</title>
        <authorList>
            <person name="Cotton J.A."/>
            <person name="Lilley C.J."/>
            <person name="Jones L.M."/>
            <person name="Kikuchi T."/>
            <person name="Reid A.J."/>
            <person name="Thorpe P."/>
            <person name="Tsai I.J."/>
            <person name="Beasley H."/>
            <person name="Blok V."/>
            <person name="Cock P.J.A."/>
            <person name="Van den Akker S.E."/>
            <person name="Holroyd N."/>
            <person name="Hunt M."/>
            <person name="Mantelin S."/>
            <person name="Naghra H."/>
            <person name="Pain A."/>
            <person name="Palomares-Rius J.E."/>
            <person name="Zarowiecki M."/>
            <person name="Berriman M."/>
            <person name="Jones J.T."/>
            <person name="Urwin P.E."/>
        </authorList>
    </citation>
    <scope>NUCLEOTIDE SEQUENCE [LARGE SCALE GENOMIC DNA]</scope>
    <source>
        <strain evidence="3">Lindley</strain>
    </source>
</reference>
<feature type="domain" description="DCUN1" evidence="2">
    <location>
        <begin position="134"/>
        <end position="171"/>
    </location>
</feature>
<dbReference type="GO" id="GO:0045116">
    <property type="term" value="P:protein neddylation"/>
    <property type="evidence" value="ECO:0007669"/>
    <property type="project" value="TreeGrafter"/>
</dbReference>
<evidence type="ECO:0000256" key="1">
    <source>
        <dbReference type="RuleBase" id="RU410713"/>
    </source>
</evidence>
<dbReference type="Proteomes" id="UP000050741">
    <property type="component" value="Unassembled WGS sequence"/>
</dbReference>
<dbReference type="GO" id="GO:0000151">
    <property type="term" value="C:ubiquitin ligase complex"/>
    <property type="evidence" value="ECO:0007669"/>
    <property type="project" value="TreeGrafter"/>
</dbReference>
<name>A0A183BZQ6_GLOPA</name>
<evidence type="ECO:0000313" key="3">
    <source>
        <dbReference type="Proteomes" id="UP000050741"/>
    </source>
</evidence>